<sequence length="242" mass="27279">MSEAIMYAIDASHVKDADAAMHFVEKWQDTKEAPSARIATFFVRLLQTWPEDESKGAVWHEDFTHNQPAGLMLTMVFELSEFDAERLQQLRAIAKHHGVHIFDPEGYVLYLSDGSEASTSVIIPEIGSPTQCKSGVRFDGVYETRMKESWSYLCFTSDGKIFWQSIGGRFPARSVMDTFITGDAFIVKGNYKPGINAFSARLKAAFGSFKMEGTFKDDGLHVHSERTNGKYPYDTVYTFLPL</sequence>
<organism evidence="1 2">
    <name type="scientific">Cellvibrio zantedeschiae</name>
    <dbReference type="NCBI Taxonomy" id="1237077"/>
    <lineage>
        <taxon>Bacteria</taxon>
        <taxon>Pseudomonadati</taxon>
        <taxon>Pseudomonadota</taxon>
        <taxon>Gammaproteobacteria</taxon>
        <taxon>Cellvibrionales</taxon>
        <taxon>Cellvibrionaceae</taxon>
        <taxon>Cellvibrio</taxon>
    </lineage>
</organism>
<protein>
    <submittedName>
        <fullName evidence="1">Uncharacterized protein</fullName>
    </submittedName>
</protein>
<dbReference type="RefSeq" id="WP_189418838.1">
    <property type="nucleotide sequence ID" value="NZ_BMYZ01000002.1"/>
</dbReference>
<accession>A0ABQ3B4P0</accession>
<dbReference type="Proteomes" id="UP000619761">
    <property type="component" value="Unassembled WGS sequence"/>
</dbReference>
<keyword evidence="2" id="KW-1185">Reference proteome</keyword>
<reference evidence="2" key="1">
    <citation type="journal article" date="2019" name="Int. J. Syst. Evol. Microbiol.">
        <title>The Global Catalogue of Microorganisms (GCM) 10K type strain sequencing project: providing services to taxonomists for standard genome sequencing and annotation.</title>
        <authorList>
            <consortium name="The Broad Institute Genomics Platform"/>
            <consortium name="The Broad Institute Genome Sequencing Center for Infectious Disease"/>
            <person name="Wu L."/>
            <person name="Ma J."/>
        </authorList>
    </citation>
    <scope>NUCLEOTIDE SEQUENCE [LARGE SCALE GENOMIC DNA]</scope>
    <source>
        <strain evidence="2">KCTC 32239</strain>
    </source>
</reference>
<proteinExistence type="predicted"/>
<dbReference type="EMBL" id="BMYZ01000002">
    <property type="protein sequence ID" value="GGY78180.1"/>
    <property type="molecule type" value="Genomic_DNA"/>
</dbReference>
<evidence type="ECO:0000313" key="2">
    <source>
        <dbReference type="Proteomes" id="UP000619761"/>
    </source>
</evidence>
<comment type="caution">
    <text evidence="1">The sequence shown here is derived from an EMBL/GenBank/DDBJ whole genome shotgun (WGS) entry which is preliminary data.</text>
</comment>
<name>A0ABQ3B4P0_9GAMM</name>
<evidence type="ECO:0000313" key="1">
    <source>
        <dbReference type="EMBL" id="GGY78180.1"/>
    </source>
</evidence>
<gene>
    <name evidence="1" type="ORF">GCM10011613_23470</name>
</gene>